<feature type="compositionally biased region" description="Low complexity" evidence="1">
    <location>
        <begin position="57"/>
        <end position="85"/>
    </location>
</feature>
<proteinExistence type="predicted"/>
<evidence type="ECO:0000313" key="2">
    <source>
        <dbReference type="EMBL" id="MBW74682.1"/>
    </source>
</evidence>
<dbReference type="AlphaFoldDB" id="A0A2M4DAS5"/>
<name>A0A2M4DAS5_ANODA</name>
<evidence type="ECO:0000256" key="1">
    <source>
        <dbReference type="SAM" id="MobiDB-lite"/>
    </source>
</evidence>
<accession>A0A2M4DAS5</accession>
<dbReference type="PROSITE" id="PS51257">
    <property type="entry name" value="PROKAR_LIPOPROTEIN"/>
    <property type="match status" value="1"/>
</dbReference>
<organism evidence="2">
    <name type="scientific">Anopheles darlingi</name>
    <name type="common">Mosquito</name>
    <dbReference type="NCBI Taxonomy" id="43151"/>
    <lineage>
        <taxon>Eukaryota</taxon>
        <taxon>Metazoa</taxon>
        <taxon>Ecdysozoa</taxon>
        <taxon>Arthropoda</taxon>
        <taxon>Hexapoda</taxon>
        <taxon>Insecta</taxon>
        <taxon>Pterygota</taxon>
        <taxon>Neoptera</taxon>
        <taxon>Endopterygota</taxon>
        <taxon>Diptera</taxon>
        <taxon>Nematocera</taxon>
        <taxon>Culicoidea</taxon>
        <taxon>Culicidae</taxon>
        <taxon>Anophelinae</taxon>
        <taxon>Anopheles</taxon>
    </lineage>
</organism>
<dbReference type="EMBL" id="GGFL01010504">
    <property type="protein sequence ID" value="MBW74682.1"/>
    <property type="molecule type" value="Transcribed_RNA"/>
</dbReference>
<protein>
    <submittedName>
        <fullName evidence="2">Putative secreted protein</fullName>
    </submittedName>
</protein>
<feature type="region of interest" description="Disordered" evidence="1">
    <location>
        <begin position="57"/>
        <end position="104"/>
    </location>
</feature>
<reference evidence="2" key="1">
    <citation type="submission" date="2018-01" db="EMBL/GenBank/DDBJ databases">
        <title>An insight into the sialome of Amazonian anophelines.</title>
        <authorList>
            <person name="Ribeiro J.M."/>
            <person name="Scarpassa V."/>
            <person name="Calvo E."/>
        </authorList>
    </citation>
    <scope>NUCLEOTIDE SEQUENCE</scope>
</reference>
<sequence>MDCWRAVPVVASVVTACAGPLPVPEDRRPATSTSISNRTTLVAIRWSVCNQRSSTFRLSSSPTTCTRPRPTTAMGTTIITTGPTRTSRHRRYTRRAPSAAMATS</sequence>